<accession>A0AAE1BNP2</accession>
<sequence length="127" mass="13479">REGQQLTEGVTPGRARHTRVSIGELFRVKARRSCKSRGGLGQETSGDTLGNYTIHVKSAVGEGGREEGRGRGGSVEGGGDGGGGGKEVLEEEEEDGGKVIRGRKEGRGKGGRKEEEVLEEEEMEGKR</sequence>
<feature type="compositionally biased region" description="Basic and acidic residues" evidence="1">
    <location>
        <begin position="96"/>
        <end position="115"/>
    </location>
</feature>
<comment type="caution">
    <text evidence="2">The sequence shown here is derived from an EMBL/GenBank/DDBJ whole genome shotgun (WGS) entry which is preliminary data.</text>
</comment>
<evidence type="ECO:0000313" key="3">
    <source>
        <dbReference type="Proteomes" id="UP001286313"/>
    </source>
</evidence>
<dbReference type="EMBL" id="JAWQEG010006939">
    <property type="protein sequence ID" value="KAK3853502.1"/>
    <property type="molecule type" value="Genomic_DNA"/>
</dbReference>
<feature type="compositionally biased region" description="Gly residues" evidence="1">
    <location>
        <begin position="71"/>
        <end position="86"/>
    </location>
</feature>
<dbReference type="Proteomes" id="UP001286313">
    <property type="component" value="Unassembled WGS sequence"/>
</dbReference>
<evidence type="ECO:0000256" key="1">
    <source>
        <dbReference type="SAM" id="MobiDB-lite"/>
    </source>
</evidence>
<evidence type="ECO:0000313" key="2">
    <source>
        <dbReference type="EMBL" id="KAK3853502.1"/>
    </source>
</evidence>
<organism evidence="2 3">
    <name type="scientific">Petrolisthes cinctipes</name>
    <name type="common">Flat porcelain crab</name>
    <dbReference type="NCBI Taxonomy" id="88211"/>
    <lineage>
        <taxon>Eukaryota</taxon>
        <taxon>Metazoa</taxon>
        <taxon>Ecdysozoa</taxon>
        <taxon>Arthropoda</taxon>
        <taxon>Crustacea</taxon>
        <taxon>Multicrustacea</taxon>
        <taxon>Malacostraca</taxon>
        <taxon>Eumalacostraca</taxon>
        <taxon>Eucarida</taxon>
        <taxon>Decapoda</taxon>
        <taxon>Pleocyemata</taxon>
        <taxon>Anomura</taxon>
        <taxon>Galatheoidea</taxon>
        <taxon>Porcellanidae</taxon>
        <taxon>Petrolisthes</taxon>
    </lineage>
</organism>
<feature type="compositionally biased region" description="Polar residues" evidence="1">
    <location>
        <begin position="42"/>
        <end position="51"/>
    </location>
</feature>
<proteinExistence type="predicted"/>
<dbReference type="AlphaFoldDB" id="A0AAE1BNP2"/>
<keyword evidence="3" id="KW-1185">Reference proteome</keyword>
<feature type="non-terminal residue" evidence="2">
    <location>
        <position position="1"/>
    </location>
</feature>
<protein>
    <submittedName>
        <fullName evidence="2">Uncharacterized protein</fullName>
    </submittedName>
</protein>
<gene>
    <name evidence="2" type="ORF">Pcinc_039962</name>
</gene>
<name>A0AAE1BNP2_PETCI</name>
<feature type="region of interest" description="Disordered" evidence="1">
    <location>
        <begin position="34"/>
        <end position="127"/>
    </location>
</feature>
<feature type="compositionally biased region" description="Acidic residues" evidence="1">
    <location>
        <begin position="116"/>
        <end position="127"/>
    </location>
</feature>
<reference evidence="2" key="1">
    <citation type="submission" date="2023-10" db="EMBL/GenBank/DDBJ databases">
        <title>Genome assemblies of two species of porcelain crab, Petrolisthes cinctipes and Petrolisthes manimaculis (Anomura: Porcellanidae).</title>
        <authorList>
            <person name="Angst P."/>
        </authorList>
    </citation>
    <scope>NUCLEOTIDE SEQUENCE</scope>
    <source>
        <strain evidence="2">PB745_01</strain>
        <tissue evidence="2">Gill</tissue>
    </source>
</reference>